<evidence type="ECO:0000313" key="1">
    <source>
        <dbReference type="EMBL" id="MBY15440.1"/>
    </source>
</evidence>
<gene>
    <name evidence="1" type="ORF">g.69786</name>
</gene>
<accession>A0A2S2NE39</accession>
<name>A0A2S2NE39_SCHGA</name>
<organism evidence="1">
    <name type="scientific">Schizaphis graminum</name>
    <name type="common">Green bug aphid</name>
    <dbReference type="NCBI Taxonomy" id="13262"/>
    <lineage>
        <taxon>Eukaryota</taxon>
        <taxon>Metazoa</taxon>
        <taxon>Ecdysozoa</taxon>
        <taxon>Arthropoda</taxon>
        <taxon>Hexapoda</taxon>
        <taxon>Insecta</taxon>
        <taxon>Pterygota</taxon>
        <taxon>Neoptera</taxon>
        <taxon>Paraneoptera</taxon>
        <taxon>Hemiptera</taxon>
        <taxon>Sternorrhyncha</taxon>
        <taxon>Aphidomorpha</taxon>
        <taxon>Aphidoidea</taxon>
        <taxon>Aphididae</taxon>
        <taxon>Aphidini</taxon>
        <taxon>Schizaphis</taxon>
    </lineage>
</organism>
<protein>
    <submittedName>
        <fullName evidence="1">Uncharacterized protein</fullName>
    </submittedName>
</protein>
<dbReference type="PANTHER" id="PTHR10773">
    <property type="entry name" value="DNA-DIRECTED RNA POLYMERASES I, II, AND III SUBUNIT RPABC2"/>
    <property type="match status" value="1"/>
</dbReference>
<proteinExistence type="predicted"/>
<sequence>MSRSKKLLALALAKDSPSFHANEDFRNVNTDVFSSKDLPLQFPYQNTENEYNIEKSYDLRPIPNTLSAHVIHDPGDGILSKNSSSSIFDDSDADQTYNPFYIKQKTTEVCGNNSPDCIEASIDSFDSLSKSNEVITESSQNLDSTKNIQAEVNINACRKLSYFTNEDSVKRSFDEVSCSYSLDTIYFTNQPSTSYQVAGTIENNPNSLLVQLQSNESTANNQNIIHDDGDEIGHVVCSKNKRYKKGKRNFMSNCKYLGQEYEDRNGKQKPKKVFRIIKLCCKKNCFNLCPEDIQKLIFEEFYGLGNLRAQDQTLMDGIKIEEKKRATTFIRKSAPTTTHNRLITVMYNLQLNGKMLNVCKKMFQNVYGIGRGRLDVIINKKKKSKTGISPKSGKGKSQNFQQEERVKILNHIQSFPTFESHYSRKNTSRLYLSHNLNIQKMFDLYKEQCSKNGESYPSNWLYRSVFAETGLKFKLPSVDTCKTCDEYNMKSKHSSGEELQLLNTMNQNHKDMVDAAYKAKQEDKKLLSTIPNLKVIVFDLQQCLPTPDLKTNVVFYKRQLWTYNETIRDIGLRETYCYMWHEALAGRGSNQIASILYKYILEKIPNSITHLVTYSDTCAGQNRNINVAVMFMLAIQNHPSLEIIDQKFLVPGHTHLECDTDHARIEKAKKLSDSEISIPIDWYNFVKNVRGKIPLKVVEMEMDNFKSFSALLSSTFIKRNLDVNKEKVNWLKITWLRYDKNFGTIQFKTTLDPDAPFRILDLKKATGKTRAGRETTSASQLVIPQTYNKPNPIDSEKKKDLLSLLPLIDPLYHPFYYGLKTKSKETAANTDQSSSDDE</sequence>
<dbReference type="AlphaFoldDB" id="A0A2S2NE39"/>
<dbReference type="PANTHER" id="PTHR10773:SF19">
    <property type="match status" value="1"/>
</dbReference>
<reference evidence="1" key="1">
    <citation type="submission" date="2018-04" db="EMBL/GenBank/DDBJ databases">
        <title>Transcriptome of Schizaphis graminum biotype I.</title>
        <authorList>
            <person name="Scully E.D."/>
            <person name="Geib S.M."/>
            <person name="Palmer N.A."/>
            <person name="Koch K."/>
            <person name="Bradshaw J."/>
            <person name="Heng-Moss T."/>
            <person name="Sarath G."/>
        </authorList>
    </citation>
    <scope>NUCLEOTIDE SEQUENCE</scope>
</reference>
<dbReference type="EMBL" id="GGMR01002821">
    <property type="protein sequence ID" value="MBY15440.1"/>
    <property type="molecule type" value="Transcribed_RNA"/>
</dbReference>